<name>A0AAV0HRQ3_9ROSI</name>
<sequence length="153" mass="16252">MDYLSSSSSSSRSNLPAATYALRRRAVMAVGIVAAGYLLLIGGNSVAVAQSGGPQLCASDAPPDPAKYYSYAEKVMAVLVKKTPTSSTRKFRTSRPDKRIGSVAGAATCYTNKAKKCRACLRGIKALLESCKGSTTGGYFASDCNMQFWRIDD</sequence>
<proteinExistence type="predicted"/>
<dbReference type="AlphaFoldDB" id="A0AAV0HRQ3"/>
<dbReference type="InterPro" id="IPR038408">
    <property type="entry name" value="GNK2_sf"/>
</dbReference>
<evidence type="ECO:0008006" key="3">
    <source>
        <dbReference type="Google" id="ProtNLM"/>
    </source>
</evidence>
<evidence type="ECO:0000313" key="1">
    <source>
        <dbReference type="EMBL" id="CAI0387598.1"/>
    </source>
</evidence>
<accession>A0AAV0HRQ3</accession>
<keyword evidence="2" id="KW-1185">Reference proteome</keyword>
<comment type="caution">
    <text evidence="1">The sequence shown here is derived from an EMBL/GenBank/DDBJ whole genome shotgun (WGS) entry which is preliminary data.</text>
</comment>
<gene>
    <name evidence="1" type="ORF">LITE_LOCUS5522</name>
</gene>
<protein>
    <recommendedName>
        <fullName evidence="3">Gnk2-homologous domain-containing protein</fullName>
    </recommendedName>
</protein>
<reference evidence="1" key="1">
    <citation type="submission" date="2022-08" db="EMBL/GenBank/DDBJ databases">
        <authorList>
            <person name="Gutierrez-Valencia J."/>
        </authorList>
    </citation>
    <scope>NUCLEOTIDE SEQUENCE</scope>
</reference>
<organism evidence="1 2">
    <name type="scientific">Linum tenue</name>
    <dbReference type="NCBI Taxonomy" id="586396"/>
    <lineage>
        <taxon>Eukaryota</taxon>
        <taxon>Viridiplantae</taxon>
        <taxon>Streptophyta</taxon>
        <taxon>Embryophyta</taxon>
        <taxon>Tracheophyta</taxon>
        <taxon>Spermatophyta</taxon>
        <taxon>Magnoliopsida</taxon>
        <taxon>eudicotyledons</taxon>
        <taxon>Gunneridae</taxon>
        <taxon>Pentapetalae</taxon>
        <taxon>rosids</taxon>
        <taxon>fabids</taxon>
        <taxon>Malpighiales</taxon>
        <taxon>Linaceae</taxon>
        <taxon>Linum</taxon>
    </lineage>
</organism>
<evidence type="ECO:0000313" key="2">
    <source>
        <dbReference type="Proteomes" id="UP001154282"/>
    </source>
</evidence>
<dbReference type="Gene3D" id="3.30.430.20">
    <property type="entry name" value="Gnk2 domain, C-X8-C-X2-C motif"/>
    <property type="match status" value="1"/>
</dbReference>
<dbReference type="Proteomes" id="UP001154282">
    <property type="component" value="Unassembled WGS sequence"/>
</dbReference>
<dbReference type="EMBL" id="CAMGYJ010000002">
    <property type="protein sequence ID" value="CAI0387598.1"/>
    <property type="molecule type" value="Genomic_DNA"/>
</dbReference>